<evidence type="ECO:0000259" key="4">
    <source>
        <dbReference type="Pfam" id="PF07687"/>
    </source>
</evidence>
<dbReference type="Gene3D" id="3.40.630.10">
    <property type="entry name" value="Zn peptidases"/>
    <property type="match status" value="1"/>
</dbReference>
<accession>A0A368DNM4</accession>
<dbReference type="SUPFAM" id="SSF53187">
    <property type="entry name" value="Zn-dependent exopeptidases"/>
    <property type="match status" value="1"/>
</dbReference>
<dbReference type="GO" id="GO:0046872">
    <property type="term" value="F:metal ion binding"/>
    <property type="evidence" value="ECO:0007669"/>
    <property type="project" value="UniProtKB-KW"/>
</dbReference>
<evidence type="ECO:0000313" key="6">
    <source>
        <dbReference type="Proteomes" id="UP000253570"/>
    </source>
</evidence>
<dbReference type="InterPro" id="IPR011650">
    <property type="entry name" value="Peptidase_M20_dimer"/>
</dbReference>
<reference evidence="5 6" key="1">
    <citation type="journal article" date="2018" name="Microbiome">
        <title>Fine metagenomic profile of the Mediterranean stratified and mixed water columns revealed by assembly and recruitment.</title>
        <authorList>
            <person name="Haro-Moreno J.M."/>
            <person name="Lopez-Perez M."/>
            <person name="De La Torre J.R."/>
            <person name="Picazo A."/>
            <person name="Camacho A."/>
            <person name="Rodriguez-Valera F."/>
        </authorList>
    </citation>
    <scope>NUCLEOTIDE SEQUENCE [LARGE SCALE GENOMIC DNA]</scope>
    <source>
        <strain evidence="5">MED-G57</strain>
    </source>
</reference>
<dbReference type="GO" id="GO:0006508">
    <property type="term" value="P:proteolysis"/>
    <property type="evidence" value="ECO:0007669"/>
    <property type="project" value="UniProtKB-KW"/>
</dbReference>
<comment type="caution">
    <text evidence="5">The sequence shown here is derived from an EMBL/GenBank/DDBJ whole genome shotgun (WGS) entry which is preliminary data.</text>
</comment>
<dbReference type="EMBL" id="QOQD01000008">
    <property type="protein sequence ID" value="RCL73254.1"/>
    <property type="molecule type" value="Genomic_DNA"/>
</dbReference>
<organism evidence="5 6">
    <name type="scientific">PS1 clade bacterium</name>
    <dbReference type="NCBI Taxonomy" id="2175152"/>
    <lineage>
        <taxon>Bacteria</taxon>
        <taxon>Pseudomonadati</taxon>
        <taxon>Pseudomonadota</taxon>
        <taxon>Alphaproteobacteria</taxon>
        <taxon>PS1 clade</taxon>
    </lineage>
</organism>
<dbReference type="AlphaFoldDB" id="A0A368DNM4"/>
<evidence type="ECO:0000313" key="5">
    <source>
        <dbReference type="EMBL" id="RCL73254.1"/>
    </source>
</evidence>
<dbReference type="NCBIfam" id="NF006053">
    <property type="entry name" value="PRK08201.1"/>
    <property type="match status" value="1"/>
</dbReference>
<dbReference type="PANTHER" id="PTHR43270">
    <property type="entry name" value="BETA-ALA-HIS DIPEPTIDASE"/>
    <property type="match status" value="1"/>
</dbReference>
<evidence type="ECO:0000256" key="1">
    <source>
        <dbReference type="ARBA" id="ARBA00022670"/>
    </source>
</evidence>
<keyword evidence="3" id="KW-0378">Hydrolase</keyword>
<evidence type="ECO:0000256" key="3">
    <source>
        <dbReference type="ARBA" id="ARBA00022801"/>
    </source>
</evidence>
<dbReference type="InterPro" id="IPR002933">
    <property type="entry name" value="Peptidase_M20"/>
</dbReference>
<dbReference type="Pfam" id="PF01546">
    <property type="entry name" value="Peptidase_M20"/>
    <property type="match status" value="1"/>
</dbReference>
<feature type="domain" description="Peptidase M20 dimerisation" evidence="4">
    <location>
        <begin position="202"/>
        <end position="360"/>
    </location>
</feature>
<keyword evidence="2" id="KW-0479">Metal-binding</keyword>
<evidence type="ECO:0000256" key="2">
    <source>
        <dbReference type="ARBA" id="ARBA00022723"/>
    </source>
</evidence>
<keyword evidence="1" id="KW-0645">Protease</keyword>
<protein>
    <submittedName>
        <fullName evidence="5">Dipeptidase</fullName>
    </submittedName>
</protein>
<gene>
    <name evidence="5" type="ORF">DBW71_03955</name>
</gene>
<dbReference type="Pfam" id="PF07687">
    <property type="entry name" value="M20_dimer"/>
    <property type="match status" value="1"/>
</dbReference>
<dbReference type="Proteomes" id="UP000253570">
    <property type="component" value="Unassembled WGS sequence"/>
</dbReference>
<dbReference type="NCBIfam" id="NF006579">
    <property type="entry name" value="PRK09104.1"/>
    <property type="match status" value="1"/>
</dbReference>
<dbReference type="Gene3D" id="3.30.70.360">
    <property type="match status" value="1"/>
</dbReference>
<dbReference type="PANTHER" id="PTHR43270:SF12">
    <property type="entry name" value="SUCCINYL-DIAMINOPIMELATE DESUCCINYLASE"/>
    <property type="match status" value="1"/>
</dbReference>
<name>A0A368DNM4_9PROT</name>
<proteinExistence type="predicted"/>
<sequence length="460" mass="52006">MQKIKNILSKIDESSDKNIEILKDFLKIRSISTIPDYAEECNNAAKWLKKLLESFGLSPLIYESEGHPIVYCEYISDKKDAETILFYGHYDVQPVDPIELWNSDPFTPTISKVDGEDCIVARGASDDKGQVLTFVLAIKYLIDEFGELPFSMKLIIEGEEECGSKTLPLFLGEYKERLNADIGYVCDTSMWDKNTPAITRSLRGLLSEEFEIIGPNRDLHSGEFGGVAWNPIRVISNILANVYDESGAVTIEDFYDGVKKVDEDIIEDWNKLNFNEKEYLSKIGQKTSAGELNRSIFEKTWSRPTFEINGIFGGYTDEGTKTVIPSKASAKITCRLVGNQEPEIIIKNIHKFIRNKLPEGMKVNFKGFDYCKAIEFNTDSQYFKAASLAIEEEWGIAPVYTGGGGSIPIVEVFKSELNIDTVLVGFALDDDRIHSPNEKYNISSYTKGIKTWARIIYKFY</sequence>
<dbReference type="InterPro" id="IPR051458">
    <property type="entry name" value="Cyt/Met_Dipeptidase"/>
</dbReference>
<dbReference type="GO" id="GO:0008233">
    <property type="term" value="F:peptidase activity"/>
    <property type="evidence" value="ECO:0007669"/>
    <property type="project" value="UniProtKB-KW"/>
</dbReference>